<evidence type="ECO:0000256" key="11">
    <source>
        <dbReference type="RuleBase" id="RU362068"/>
    </source>
</evidence>
<evidence type="ECO:0000256" key="3">
    <source>
        <dbReference type="ARBA" id="ARBA00007870"/>
    </source>
</evidence>
<evidence type="ECO:0000256" key="5">
    <source>
        <dbReference type="ARBA" id="ARBA00019465"/>
    </source>
</evidence>
<evidence type="ECO:0000259" key="12">
    <source>
        <dbReference type="Pfam" id="PF02558"/>
    </source>
</evidence>
<dbReference type="InterPro" id="IPR003710">
    <property type="entry name" value="ApbA"/>
</dbReference>
<dbReference type="InterPro" id="IPR013332">
    <property type="entry name" value="KPR_N"/>
</dbReference>
<dbReference type="Pfam" id="PF08546">
    <property type="entry name" value="ApbA_C"/>
    <property type="match status" value="1"/>
</dbReference>
<evidence type="ECO:0000256" key="9">
    <source>
        <dbReference type="ARBA" id="ARBA00032024"/>
    </source>
</evidence>
<evidence type="ECO:0000256" key="10">
    <source>
        <dbReference type="ARBA" id="ARBA00048793"/>
    </source>
</evidence>
<dbReference type="AlphaFoldDB" id="A0A6N9Q683"/>
<dbReference type="GO" id="GO:0050661">
    <property type="term" value="F:NADP binding"/>
    <property type="evidence" value="ECO:0007669"/>
    <property type="project" value="TreeGrafter"/>
</dbReference>
<reference evidence="14 15" key="1">
    <citation type="submission" date="2019-01" db="EMBL/GenBank/DDBJ databases">
        <title>Chengkuizengella sp. nov., isolated from deep-sea sediment of East Pacific Ocean.</title>
        <authorList>
            <person name="Yang J."/>
            <person name="Lai Q."/>
            <person name="Shao Z."/>
        </authorList>
    </citation>
    <scope>NUCLEOTIDE SEQUENCE [LARGE SCALE GENOMIC DNA]</scope>
    <source>
        <strain evidence="14 15">YPA3-1-1</strain>
    </source>
</reference>
<evidence type="ECO:0000313" key="14">
    <source>
        <dbReference type="EMBL" id="NBI30193.1"/>
    </source>
</evidence>
<evidence type="ECO:0000259" key="13">
    <source>
        <dbReference type="Pfam" id="PF08546"/>
    </source>
</evidence>
<sequence length="345" mass="38931">MGSVEKNLVILGAGAIGGTLGAWLSPKYKNTYMLDRDIVAKELKNRGIIAYQQGEKEKVETIRVQSISDLSELERVDIVVLAVKNYSLDSVAQAIHDKLDENTIIVALQNGVENQRILPKYFKKIIYGVVSYNAWIDEPCVIGYQKKGPFIVGTPDNSLRTEIKLVSDIFNLGVETVITDQLLNAAHSKMIVNLTNSFTTLVGHGYREISHFRLFKKILIHLLYEGVEIIKASGYKECRLGDMPSWLTMTVAVKLPHFLTDGIFRKNLSKMVMSSMGQDIIQHGKSDSELESLNGYFIHLADMANLKAPYNRAIYKLCKEGFKKTPFQPLDVEKVWEKVEQEMNK</sequence>
<dbReference type="GO" id="GO:0005737">
    <property type="term" value="C:cytoplasm"/>
    <property type="evidence" value="ECO:0007669"/>
    <property type="project" value="TreeGrafter"/>
</dbReference>
<dbReference type="InterPro" id="IPR013752">
    <property type="entry name" value="KPA_reductase"/>
</dbReference>
<dbReference type="PANTHER" id="PTHR43765:SF2">
    <property type="entry name" value="2-DEHYDROPANTOATE 2-REDUCTASE"/>
    <property type="match status" value="1"/>
</dbReference>
<feature type="domain" description="Ketopantoate reductase C-terminal" evidence="13">
    <location>
        <begin position="184"/>
        <end position="319"/>
    </location>
</feature>
<evidence type="ECO:0000256" key="6">
    <source>
        <dbReference type="ARBA" id="ARBA00022655"/>
    </source>
</evidence>
<dbReference type="RefSeq" id="WP_160647004.1">
    <property type="nucleotide sequence ID" value="NZ_SIJB01000030.1"/>
</dbReference>
<comment type="catalytic activity">
    <reaction evidence="10 11">
        <text>(R)-pantoate + NADP(+) = 2-dehydropantoate + NADPH + H(+)</text>
        <dbReference type="Rhea" id="RHEA:16233"/>
        <dbReference type="ChEBI" id="CHEBI:11561"/>
        <dbReference type="ChEBI" id="CHEBI:15378"/>
        <dbReference type="ChEBI" id="CHEBI:15980"/>
        <dbReference type="ChEBI" id="CHEBI:57783"/>
        <dbReference type="ChEBI" id="CHEBI:58349"/>
        <dbReference type="EC" id="1.1.1.169"/>
    </reaction>
</comment>
<keyword evidence="6 11" id="KW-0566">Pantothenate biosynthesis</keyword>
<evidence type="ECO:0000256" key="7">
    <source>
        <dbReference type="ARBA" id="ARBA00022857"/>
    </source>
</evidence>
<dbReference type="OrthoDB" id="9793586at2"/>
<comment type="similarity">
    <text evidence="3 11">Belongs to the ketopantoate reductase family.</text>
</comment>
<dbReference type="EC" id="1.1.1.169" evidence="4 11"/>
<dbReference type="Gene3D" id="1.10.1040.10">
    <property type="entry name" value="N-(1-d-carboxylethyl)-l-norvaline Dehydrogenase, domain 2"/>
    <property type="match status" value="1"/>
</dbReference>
<dbReference type="InterPro" id="IPR008927">
    <property type="entry name" value="6-PGluconate_DH-like_C_sf"/>
</dbReference>
<gene>
    <name evidence="14" type="ORF">ERL59_14675</name>
</gene>
<comment type="pathway">
    <text evidence="2 11">Cofactor biosynthesis; (R)-pantothenate biosynthesis; (R)-pantoate from 3-methyl-2-oxobutanoate: step 2/2.</text>
</comment>
<keyword evidence="7 11" id="KW-0521">NADP</keyword>
<dbReference type="UniPathway" id="UPA00028">
    <property type="reaction ID" value="UER00004"/>
</dbReference>
<dbReference type="GO" id="GO:0015940">
    <property type="term" value="P:pantothenate biosynthetic process"/>
    <property type="evidence" value="ECO:0007669"/>
    <property type="project" value="UniProtKB-UniPathway"/>
</dbReference>
<protein>
    <recommendedName>
        <fullName evidence="5 11">2-dehydropantoate 2-reductase</fullName>
        <ecNumber evidence="4 11">1.1.1.169</ecNumber>
    </recommendedName>
    <alternativeName>
        <fullName evidence="9 11">Ketopantoate reductase</fullName>
    </alternativeName>
</protein>
<feature type="domain" description="Ketopantoate reductase N-terminal" evidence="12">
    <location>
        <begin position="9"/>
        <end position="155"/>
    </location>
</feature>
<dbReference type="Pfam" id="PF02558">
    <property type="entry name" value="ApbA"/>
    <property type="match status" value="1"/>
</dbReference>
<dbReference type="Proteomes" id="UP000448943">
    <property type="component" value="Unassembled WGS sequence"/>
</dbReference>
<dbReference type="NCBIfam" id="TIGR00745">
    <property type="entry name" value="apbA_panE"/>
    <property type="match status" value="1"/>
</dbReference>
<dbReference type="GO" id="GO:0008677">
    <property type="term" value="F:2-dehydropantoate 2-reductase activity"/>
    <property type="evidence" value="ECO:0007669"/>
    <property type="project" value="UniProtKB-EC"/>
</dbReference>
<comment type="caution">
    <text evidence="14">The sequence shown here is derived from an EMBL/GenBank/DDBJ whole genome shotgun (WGS) entry which is preliminary data.</text>
</comment>
<dbReference type="InterPro" id="IPR050838">
    <property type="entry name" value="Ketopantoate_reductase"/>
</dbReference>
<keyword evidence="8 11" id="KW-0560">Oxidoreductase</keyword>
<evidence type="ECO:0000256" key="1">
    <source>
        <dbReference type="ARBA" id="ARBA00002919"/>
    </source>
</evidence>
<dbReference type="InterPro" id="IPR036291">
    <property type="entry name" value="NAD(P)-bd_dom_sf"/>
</dbReference>
<dbReference type="SUPFAM" id="SSF51735">
    <property type="entry name" value="NAD(P)-binding Rossmann-fold domains"/>
    <property type="match status" value="1"/>
</dbReference>
<evidence type="ECO:0000313" key="15">
    <source>
        <dbReference type="Proteomes" id="UP000448943"/>
    </source>
</evidence>
<proteinExistence type="inferred from homology"/>
<evidence type="ECO:0000256" key="8">
    <source>
        <dbReference type="ARBA" id="ARBA00023002"/>
    </source>
</evidence>
<accession>A0A6N9Q683</accession>
<keyword evidence="15" id="KW-1185">Reference proteome</keyword>
<dbReference type="Gene3D" id="3.40.50.720">
    <property type="entry name" value="NAD(P)-binding Rossmann-like Domain"/>
    <property type="match status" value="1"/>
</dbReference>
<name>A0A6N9Q683_9BACL</name>
<evidence type="ECO:0000256" key="4">
    <source>
        <dbReference type="ARBA" id="ARBA00013014"/>
    </source>
</evidence>
<dbReference type="SUPFAM" id="SSF48179">
    <property type="entry name" value="6-phosphogluconate dehydrogenase C-terminal domain-like"/>
    <property type="match status" value="1"/>
</dbReference>
<dbReference type="InterPro" id="IPR013328">
    <property type="entry name" value="6PGD_dom2"/>
</dbReference>
<dbReference type="EMBL" id="SIJB01000030">
    <property type="protein sequence ID" value="NBI30193.1"/>
    <property type="molecule type" value="Genomic_DNA"/>
</dbReference>
<organism evidence="14 15">
    <name type="scientific">Chengkuizengella marina</name>
    <dbReference type="NCBI Taxonomy" id="2507566"/>
    <lineage>
        <taxon>Bacteria</taxon>
        <taxon>Bacillati</taxon>
        <taxon>Bacillota</taxon>
        <taxon>Bacilli</taxon>
        <taxon>Bacillales</taxon>
        <taxon>Paenibacillaceae</taxon>
        <taxon>Chengkuizengella</taxon>
    </lineage>
</organism>
<dbReference type="PANTHER" id="PTHR43765">
    <property type="entry name" value="2-DEHYDROPANTOATE 2-REDUCTASE-RELATED"/>
    <property type="match status" value="1"/>
</dbReference>
<evidence type="ECO:0000256" key="2">
    <source>
        <dbReference type="ARBA" id="ARBA00004994"/>
    </source>
</evidence>
<comment type="function">
    <text evidence="1 11">Catalyzes the NADPH-dependent reduction of ketopantoate into pantoic acid.</text>
</comment>